<dbReference type="InterPro" id="IPR034405">
    <property type="entry name" value="F420"/>
</dbReference>
<evidence type="ECO:0000256" key="6">
    <source>
        <dbReference type="ARBA" id="ARBA00023014"/>
    </source>
</evidence>
<dbReference type="GO" id="GO:0051539">
    <property type="term" value="F:4 iron, 4 sulfur cluster binding"/>
    <property type="evidence" value="ECO:0007669"/>
    <property type="project" value="UniProtKB-KW"/>
</dbReference>
<evidence type="ECO:0000256" key="3">
    <source>
        <dbReference type="ARBA" id="ARBA00022691"/>
    </source>
</evidence>
<reference evidence="8" key="1">
    <citation type="submission" date="2016-10" db="EMBL/GenBank/DDBJ databases">
        <authorList>
            <person name="de Groot N.N."/>
        </authorList>
    </citation>
    <scope>NUCLEOTIDE SEQUENCE</scope>
</reference>
<evidence type="ECO:0000256" key="2">
    <source>
        <dbReference type="ARBA" id="ARBA00022485"/>
    </source>
</evidence>
<keyword evidence="6" id="KW-0411">Iron-sulfur</keyword>
<dbReference type="SUPFAM" id="SSF102114">
    <property type="entry name" value="Radical SAM enzymes"/>
    <property type="match status" value="1"/>
</dbReference>
<proteinExistence type="inferred from homology"/>
<dbReference type="PROSITE" id="PS51918">
    <property type="entry name" value="RADICAL_SAM"/>
    <property type="match status" value="1"/>
</dbReference>
<dbReference type="PIRSF" id="PIRSF004762">
    <property type="entry name" value="CHP00423"/>
    <property type="match status" value="1"/>
</dbReference>
<dbReference type="GO" id="GO:0009234">
    <property type="term" value="P:menaquinone biosynthetic process"/>
    <property type="evidence" value="ECO:0007669"/>
    <property type="project" value="InterPro"/>
</dbReference>
<evidence type="ECO:0000256" key="1">
    <source>
        <dbReference type="ARBA" id="ARBA00001966"/>
    </source>
</evidence>
<dbReference type="InterPro" id="IPR045567">
    <property type="entry name" value="CofH/MnqC-like_C"/>
</dbReference>
<dbReference type="SFLD" id="SFLDG01389">
    <property type="entry name" value="menaquinone_synthsis_involved"/>
    <property type="match status" value="1"/>
</dbReference>
<accession>A0A1W1BRN2</accession>
<gene>
    <name evidence="8" type="ORF">MNB_SV-6-1657</name>
</gene>
<dbReference type="NCBIfam" id="TIGR00423">
    <property type="entry name" value="CofH family radical SAM protein"/>
    <property type="match status" value="1"/>
</dbReference>
<dbReference type="InterPro" id="IPR007197">
    <property type="entry name" value="rSAM"/>
</dbReference>
<organism evidence="8">
    <name type="scientific">hydrothermal vent metagenome</name>
    <dbReference type="NCBI Taxonomy" id="652676"/>
    <lineage>
        <taxon>unclassified sequences</taxon>
        <taxon>metagenomes</taxon>
        <taxon>ecological metagenomes</taxon>
    </lineage>
</organism>
<dbReference type="InterPro" id="IPR013785">
    <property type="entry name" value="Aldolase_TIM"/>
</dbReference>
<dbReference type="InterPro" id="IPR022431">
    <property type="entry name" value="Cyclic_DHFL_synthase_mqnC"/>
</dbReference>
<dbReference type="SFLD" id="SFLDG01064">
    <property type="entry name" value="F420__menaquinone_cofactor_bio"/>
    <property type="match status" value="1"/>
</dbReference>
<comment type="cofactor">
    <cofactor evidence="1">
        <name>[4Fe-4S] cluster</name>
        <dbReference type="ChEBI" id="CHEBI:49883"/>
    </cofactor>
</comment>
<feature type="domain" description="Radical SAM core" evidence="7">
    <location>
        <begin position="39"/>
        <end position="276"/>
    </location>
</feature>
<dbReference type="SFLD" id="SFLDS00029">
    <property type="entry name" value="Radical_SAM"/>
    <property type="match status" value="1"/>
</dbReference>
<dbReference type="PANTHER" id="PTHR43076">
    <property type="entry name" value="FO SYNTHASE (COFH)"/>
    <property type="match status" value="1"/>
</dbReference>
<evidence type="ECO:0000313" key="8">
    <source>
        <dbReference type="EMBL" id="SFV56145.1"/>
    </source>
</evidence>
<dbReference type="GO" id="GO:0016765">
    <property type="term" value="F:transferase activity, transferring alkyl or aryl (other than methyl) groups"/>
    <property type="evidence" value="ECO:0007669"/>
    <property type="project" value="InterPro"/>
</dbReference>
<dbReference type="PANTHER" id="PTHR43076:SF1">
    <property type="entry name" value="LIPOYL SYNTHASE 2"/>
    <property type="match status" value="1"/>
</dbReference>
<dbReference type="Pfam" id="PF19288">
    <property type="entry name" value="CofH_C"/>
    <property type="match status" value="1"/>
</dbReference>
<dbReference type="HAMAP" id="MF_00992">
    <property type="entry name" value="MqnC"/>
    <property type="match status" value="1"/>
</dbReference>
<evidence type="ECO:0000256" key="5">
    <source>
        <dbReference type="ARBA" id="ARBA00023004"/>
    </source>
</evidence>
<dbReference type="Gene3D" id="3.20.20.70">
    <property type="entry name" value="Aldolase class I"/>
    <property type="match status" value="1"/>
</dbReference>
<dbReference type="InterPro" id="IPR020050">
    <property type="entry name" value="FO_synthase_su2"/>
</dbReference>
<dbReference type="InterPro" id="IPR058240">
    <property type="entry name" value="rSAM_sf"/>
</dbReference>
<dbReference type="NCBIfam" id="NF006277">
    <property type="entry name" value="PRK08445.1"/>
    <property type="match status" value="1"/>
</dbReference>
<dbReference type="SFLD" id="SFLDF00343">
    <property type="entry name" value="aminofutalosine_synthase_(mqnE"/>
    <property type="match status" value="1"/>
</dbReference>
<dbReference type="EMBL" id="FPHC01000039">
    <property type="protein sequence ID" value="SFV56145.1"/>
    <property type="molecule type" value="Genomic_DNA"/>
</dbReference>
<dbReference type="Pfam" id="PF04055">
    <property type="entry name" value="Radical_SAM"/>
    <property type="match status" value="1"/>
</dbReference>
<keyword evidence="2" id="KW-0004">4Fe-4S</keyword>
<sequence length="349" mass="40150">MNRRMSIDEAVELIESADLKELGKMAQERKRELHPKGVTTFVVDRNINYTNVCWVDCKFCAFYRHEKNDEAYILTFDEIDEKIDELLEIGGTQILFQGGVHPKLEIEWYEDLVEHIHTKYPTITIHGFSAIEIDYIATRSKISIKEVLQRLHAKGLASIPGAGAEILSDRVRDIIAPKKLDKDTWLEVHREAHKLGIKSTVTMMYGTVETNREIVEHWDYARRLQDEFGGFRAYIMWSFQGENTQLMEEHPEIEKQSSNRYLRLLAVARLFLDNIPNIQSSWVTQGSYIGQMALLFGANDLGSTMMEENVVSAAGASNKMNQDEMIKLIRDVGESPAKRDTAYNILERF</sequence>
<dbReference type="SFLD" id="SFLDF00342">
    <property type="entry name" value="cyclic_dehypoxanthine_futalosi"/>
    <property type="match status" value="1"/>
</dbReference>
<evidence type="ECO:0000256" key="4">
    <source>
        <dbReference type="ARBA" id="ARBA00022723"/>
    </source>
</evidence>
<protein>
    <submittedName>
        <fullName evidence="8">Menaquinone via futalosine step 3</fullName>
    </submittedName>
</protein>
<dbReference type="NCBIfam" id="TIGR03699">
    <property type="entry name" value="menaquin_MqnC"/>
    <property type="match status" value="1"/>
</dbReference>
<name>A0A1W1BRN2_9ZZZZ</name>
<dbReference type="CDD" id="cd01335">
    <property type="entry name" value="Radical_SAM"/>
    <property type="match status" value="1"/>
</dbReference>
<dbReference type="AlphaFoldDB" id="A0A1W1BRN2"/>
<keyword evidence="3" id="KW-0949">S-adenosyl-L-methionine</keyword>
<dbReference type="GO" id="GO:0044689">
    <property type="term" value="F:7,8-didemethyl-8-hydroxy-5-deazariboflavin synthase activity"/>
    <property type="evidence" value="ECO:0007669"/>
    <property type="project" value="TreeGrafter"/>
</dbReference>
<keyword evidence="4" id="KW-0479">Metal-binding</keyword>
<keyword evidence="5" id="KW-0408">Iron</keyword>
<dbReference type="GO" id="GO:0046872">
    <property type="term" value="F:metal ion binding"/>
    <property type="evidence" value="ECO:0007669"/>
    <property type="project" value="UniProtKB-KW"/>
</dbReference>
<evidence type="ECO:0000259" key="7">
    <source>
        <dbReference type="PROSITE" id="PS51918"/>
    </source>
</evidence>